<accession>A0ACB8QWL9</accession>
<reference evidence="1" key="2">
    <citation type="journal article" date="2022" name="New Phytol.">
        <title>Evolutionary transition to the ectomycorrhizal habit in the genomes of a hyperdiverse lineage of mushroom-forming fungi.</title>
        <authorList>
            <person name="Looney B."/>
            <person name="Miyauchi S."/>
            <person name="Morin E."/>
            <person name="Drula E."/>
            <person name="Courty P.E."/>
            <person name="Kohler A."/>
            <person name="Kuo A."/>
            <person name="LaButti K."/>
            <person name="Pangilinan J."/>
            <person name="Lipzen A."/>
            <person name="Riley R."/>
            <person name="Andreopoulos W."/>
            <person name="He G."/>
            <person name="Johnson J."/>
            <person name="Nolan M."/>
            <person name="Tritt A."/>
            <person name="Barry K.W."/>
            <person name="Grigoriev I.V."/>
            <person name="Nagy L.G."/>
            <person name="Hibbett D."/>
            <person name="Henrissat B."/>
            <person name="Matheny P.B."/>
            <person name="Labbe J."/>
            <person name="Martin F.M."/>
        </authorList>
    </citation>
    <scope>NUCLEOTIDE SEQUENCE</scope>
    <source>
        <strain evidence="1">EC-137</strain>
    </source>
</reference>
<name>A0ACB8QWL9_9AGAM</name>
<organism evidence="1 2">
    <name type="scientific">Vararia minispora EC-137</name>
    <dbReference type="NCBI Taxonomy" id="1314806"/>
    <lineage>
        <taxon>Eukaryota</taxon>
        <taxon>Fungi</taxon>
        <taxon>Dikarya</taxon>
        <taxon>Basidiomycota</taxon>
        <taxon>Agaricomycotina</taxon>
        <taxon>Agaricomycetes</taxon>
        <taxon>Russulales</taxon>
        <taxon>Lachnocladiaceae</taxon>
        <taxon>Vararia</taxon>
    </lineage>
</organism>
<reference evidence="1" key="1">
    <citation type="submission" date="2021-02" db="EMBL/GenBank/DDBJ databases">
        <authorList>
            <consortium name="DOE Joint Genome Institute"/>
            <person name="Ahrendt S."/>
            <person name="Looney B.P."/>
            <person name="Miyauchi S."/>
            <person name="Morin E."/>
            <person name="Drula E."/>
            <person name="Courty P.E."/>
            <person name="Chicoki N."/>
            <person name="Fauchery L."/>
            <person name="Kohler A."/>
            <person name="Kuo A."/>
            <person name="Labutti K."/>
            <person name="Pangilinan J."/>
            <person name="Lipzen A."/>
            <person name="Riley R."/>
            <person name="Andreopoulos W."/>
            <person name="He G."/>
            <person name="Johnson J."/>
            <person name="Barry K.W."/>
            <person name="Grigoriev I.V."/>
            <person name="Nagy L."/>
            <person name="Hibbett D."/>
            <person name="Henrissat B."/>
            <person name="Matheny P.B."/>
            <person name="Labbe J."/>
            <person name="Martin F."/>
        </authorList>
    </citation>
    <scope>NUCLEOTIDE SEQUENCE</scope>
    <source>
        <strain evidence="1">EC-137</strain>
    </source>
</reference>
<protein>
    <submittedName>
        <fullName evidence="1">Uncharacterized protein</fullName>
    </submittedName>
</protein>
<sequence length="269" mass="27504">MIPKNLLVSLAVPAPGFFVPMQDGVCPRAMGVSIAGCFANCSTSAVPAAMSGSSASINNFGSLLCRGPEPSRSAGFAAAFTDRAMDPSSATPTGRSKWPHSAQPGFSSLGPFDRLLGQPVFCPAFVRMFVGTKTVRGAGTSMLVHGSETGTKAVRATAAVQAAVGRLFPPEPSSSSPNPQLSGLVLSSPVVGACLKRAKAESRIFAPTTAARVSLASAFSAGSVVPNDFACKLPHVFLDPVCYPESVVSKHAGSGTATPVPTRTLPLLR</sequence>
<dbReference type="Proteomes" id="UP000814128">
    <property type="component" value="Unassembled WGS sequence"/>
</dbReference>
<keyword evidence="2" id="KW-1185">Reference proteome</keyword>
<gene>
    <name evidence="1" type="ORF">K488DRAFT_82219</name>
</gene>
<dbReference type="EMBL" id="MU273473">
    <property type="protein sequence ID" value="KAI0036266.1"/>
    <property type="molecule type" value="Genomic_DNA"/>
</dbReference>
<evidence type="ECO:0000313" key="1">
    <source>
        <dbReference type="EMBL" id="KAI0036266.1"/>
    </source>
</evidence>
<comment type="caution">
    <text evidence="1">The sequence shown here is derived from an EMBL/GenBank/DDBJ whole genome shotgun (WGS) entry which is preliminary data.</text>
</comment>
<evidence type="ECO:0000313" key="2">
    <source>
        <dbReference type="Proteomes" id="UP000814128"/>
    </source>
</evidence>
<proteinExistence type="predicted"/>